<dbReference type="RefSeq" id="WP_345235947.1">
    <property type="nucleotide sequence ID" value="NZ_BAABGZ010000020.1"/>
</dbReference>
<evidence type="ECO:0000313" key="3">
    <source>
        <dbReference type="Proteomes" id="UP001501153"/>
    </source>
</evidence>
<reference evidence="3" key="1">
    <citation type="journal article" date="2019" name="Int. J. Syst. Evol. Microbiol.">
        <title>The Global Catalogue of Microorganisms (GCM) 10K type strain sequencing project: providing services to taxonomists for standard genome sequencing and annotation.</title>
        <authorList>
            <consortium name="The Broad Institute Genomics Platform"/>
            <consortium name="The Broad Institute Genome Sequencing Center for Infectious Disease"/>
            <person name="Wu L."/>
            <person name="Ma J."/>
        </authorList>
    </citation>
    <scope>NUCLEOTIDE SEQUENCE [LARGE SCALE GENOMIC DNA]</scope>
    <source>
        <strain evidence="3">JCM 17923</strain>
    </source>
</reference>
<sequence length="743" mass="80476">MSTSFTSAPTLPSRTLRLLATLLTLVIGFSFTSAQAQNSGLFDNYVSINGTFYKTNAGNPPASAYAPLQGASLGSFDRNSGVLRLNGGRVNSFERNGDVVNAANIFYRVYETGTSPAGRGFQRLSLPLTNIYYDPVNMTNNKEFQSFNYTTNLVSLTQDPGTYTLEIYLQANASFSNGGGSGSFVLNDSNGGANYTATFTVTGTPQITTTWTGAINDNWFDPANWSNGVPSPTNDAVVPDFGPGFNIYPNIYSGSRVVNSQGVFQYDNTNSGPAECRTLLLQGTSQAARSICRLVTGTLRVNGDFYNIQDSFIQRENTLIVFSGGNTTISGGSQFVRMEIDGVPGSTKTLTGNVTIGVELLFTSSNLTTDINNPTTSYVELANRTIFNANNGAQINGETDQHYLRGFIRTTRNGVQANEGEYRTFGNMGMSLEFVGNNNPGDILVTRNTTESYNPLNDRFSIRRIFGVRPSDAQTNTGGLQANLIFRYLDSETQNLGPNGEFIPEQNLFLYVSTNSGNSFGQLGRDALDTNTNELTKFGVRTFATFTLGDRANPLPVSLTAFDARRTGADATITWDTALEKNSRGFDVQVSTNGRDFRTLGFVASATPNSERPQSYRYVDTTPDKAGIRYYRLRQLDLDGKETFFAPRSVNFAGKAKSDAKLAAYPNPFLGDLSLTMDVATAGAGQLRLMDITGRVISTQAVTLVAGTNEVKLDNLGGLKSGMYVARLTTPTGEETSVKVQKM</sequence>
<accession>A0ABP8IDL7</accession>
<dbReference type="NCBIfam" id="TIGR04183">
    <property type="entry name" value="Por_Secre_tail"/>
    <property type="match status" value="1"/>
</dbReference>
<evidence type="ECO:0008006" key="4">
    <source>
        <dbReference type="Google" id="ProtNLM"/>
    </source>
</evidence>
<dbReference type="EMBL" id="BAABGZ010000020">
    <property type="protein sequence ID" value="GAA4356631.1"/>
    <property type="molecule type" value="Genomic_DNA"/>
</dbReference>
<keyword evidence="3" id="KW-1185">Reference proteome</keyword>
<feature type="chain" id="PRO_5045203403" description="T9SS type A sorting domain-containing protein" evidence="1">
    <location>
        <begin position="37"/>
        <end position="743"/>
    </location>
</feature>
<evidence type="ECO:0000256" key="1">
    <source>
        <dbReference type="SAM" id="SignalP"/>
    </source>
</evidence>
<protein>
    <recommendedName>
        <fullName evidence="4">T9SS type A sorting domain-containing protein</fullName>
    </recommendedName>
</protein>
<feature type="signal peptide" evidence="1">
    <location>
        <begin position="1"/>
        <end position="36"/>
    </location>
</feature>
<evidence type="ECO:0000313" key="2">
    <source>
        <dbReference type="EMBL" id="GAA4356631.1"/>
    </source>
</evidence>
<dbReference type="Proteomes" id="UP001501153">
    <property type="component" value="Unassembled WGS sequence"/>
</dbReference>
<proteinExistence type="predicted"/>
<organism evidence="2 3">
    <name type="scientific">Hymenobacter saemangeumensis</name>
    <dbReference type="NCBI Taxonomy" id="1084522"/>
    <lineage>
        <taxon>Bacteria</taxon>
        <taxon>Pseudomonadati</taxon>
        <taxon>Bacteroidota</taxon>
        <taxon>Cytophagia</taxon>
        <taxon>Cytophagales</taxon>
        <taxon>Hymenobacteraceae</taxon>
        <taxon>Hymenobacter</taxon>
    </lineage>
</organism>
<gene>
    <name evidence="2" type="ORF">GCM10023185_20580</name>
</gene>
<dbReference type="InterPro" id="IPR026444">
    <property type="entry name" value="Secre_tail"/>
</dbReference>
<keyword evidence="1" id="KW-0732">Signal</keyword>
<name>A0ABP8IDL7_9BACT</name>
<comment type="caution">
    <text evidence="2">The sequence shown here is derived from an EMBL/GenBank/DDBJ whole genome shotgun (WGS) entry which is preliminary data.</text>
</comment>